<proteinExistence type="inferred from homology"/>
<evidence type="ECO:0000256" key="15">
    <source>
        <dbReference type="ARBA" id="ARBA00047736"/>
    </source>
</evidence>
<evidence type="ECO:0000256" key="23">
    <source>
        <dbReference type="SAM" id="MobiDB-lite"/>
    </source>
</evidence>
<dbReference type="FunFam" id="2.40.110.10:FF:000004">
    <property type="entry name" value="Isovaleryl-CoA dehydrogenase, mitochondrial"/>
    <property type="match status" value="1"/>
</dbReference>
<dbReference type="InterPro" id="IPR009100">
    <property type="entry name" value="AcylCoA_DH/oxidase_NM_dom_sf"/>
</dbReference>
<dbReference type="GO" id="GO:0008470">
    <property type="term" value="F:3-methylbutanoyl-CoA dehydrogenase activity"/>
    <property type="evidence" value="ECO:0007669"/>
    <property type="project" value="UniProtKB-EC"/>
</dbReference>
<dbReference type="Proteomes" id="UP000838412">
    <property type="component" value="Chromosome 15"/>
</dbReference>
<dbReference type="PANTHER" id="PTHR43884">
    <property type="entry name" value="ACYL-COA DEHYDROGENASE"/>
    <property type="match status" value="1"/>
</dbReference>
<feature type="transmembrane region" description="Helical" evidence="24">
    <location>
        <begin position="104"/>
        <end position="123"/>
    </location>
</feature>
<dbReference type="Pfam" id="PF00441">
    <property type="entry name" value="Acyl-CoA_dh_1"/>
    <property type="match status" value="1"/>
</dbReference>
<evidence type="ECO:0000256" key="11">
    <source>
        <dbReference type="ARBA" id="ARBA00023002"/>
    </source>
</evidence>
<comment type="catalytic activity">
    <reaction evidence="16">
        <text>pentanoyl-CoA + oxidized [electron-transfer flavoprotein] + H(+) = (2E)-pentenoyl-CoA + reduced [electron-transfer flavoprotein]</text>
        <dbReference type="Rhea" id="RHEA:43456"/>
        <dbReference type="Rhea" id="RHEA-COMP:10685"/>
        <dbReference type="Rhea" id="RHEA-COMP:10686"/>
        <dbReference type="ChEBI" id="CHEBI:15378"/>
        <dbReference type="ChEBI" id="CHEBI:57389"/>
        <dbReference type="ChEBI" id="CHEBI:57692"/>
        <dbReference type="ChEBI" id="CHEBI:58307"/>
        <dbReference type="ChEBI" id="CHEBI:86160"/>
    </reaction>
</comment>
<dbReference type="InterPro" id="IPR034183">
    <property type="entry name" value="IVD"/>
</dbReference>
<feature type="region of interest" description="Disordered" evidence="23">
    <location>
        <begin position="1"/>
        <end position="58"/>
    </location>
</feature>
<dbReference type="InterPro" id="IPR016187">
    <property type="entry name" value="CTDL_fold"/>
</dbReference>
<dbReference type="GO" id="GO:0050660">
    <property type="term" value="F:flavin adenine dinucleotide binding"/>
    <property type="evidence" value="ECO:0007669"/>
    <property type="project" value="InterPro"/>
</dbReference>
<evidence type="ECO:0000256" key="7">
    <source>
        <dbReference type="ARBA" id="ARBA00018258"/>
    </source>
</evidence>
<feature type="binding site" evidence="21">
    <location>
        <begin position="500"/>
        <end position="509"/>
    </location>
    <ligand>
        <name>FAD</name>
        <dbReference type="ChEBI" id="CHEBI:57692"/>
    </ligand>
</feature>
<evidence type="ECO:0000256" key="21">
    <source>
        <dbReference type="PIRSR" id="PIRSR634183-3"/>
    </source>
</evidence>
<feature type="domain" description="C-type lectin" evidence="25">
    <location>
        <begin position="278"/>
        <end position="382"/>
    </location>
</feature>
<dbReference type="EMBL" id="OV696700">
    <property type="protein sequence ID" value="CAH1246025.1"/>
    <property type="molecule type" value="Genomic_DNA"/>
</dbReference>
<dbReference type="SUPFAM" id="SSF56645">
    <property type="entry name" value="Acyl-CoA dehydrogenase NM domain-like"/>
    <property type="match status" value="1"/>
</dbReference>
<evidence type="ECO:0000256" key="22">
    <source>
        <dbReference type="SAM" id="Coils"/>
    </source>
</evidence>
<evidence type="ECO:0000313" key="27">
    <source>
        <dbReference type="Proteomes" id="UP000838412"/>
    </source>
</evidence>
<dbReference type="UniPathway" id="UPA00363">
    <property type="reaction ID" value="UER00860"/>
</dbReference>
<evidence type="ECO:0000256" key="3">
    <source>
        <dbReference type="ARBA" id="ARBA00004898"/>
    </source>
</evidence>
<feature type="binding site" evidence="20">
    <location>
        <position position="509"/>
    </location>
    <ligand>
        <name>substrate</name>
    </ligand>
</feature>
<evidence type="ECO:0000259" key="25">
    <source>
        <dbReference type="PROSITE" id="PS50041"/>
    </source>
</evidence>
<dbReference type="Gene3D" id="1.20.1480.30">
    <property type="entry name" value="Designed four-helix bundle protein"/>
    <property type="match status" value="1"/>
</dbReference>
<dbReference type="InterPro" id="IPR036250">
    <property type="entry name" value="AcylCo_DH-like_C"/>
</dbReference>
<evidence type="ECO:0000256" key="9">
    <source>
        <dbReference type="ARBA" id="ARBA00022827"/>
    </source>
</evidence>
<dbReference type="AlphaFoldDB" id="A0A8J9Z2L9"/>
<comment type="catalytic activity">
    <reaction evidence="17">
        <text>hexanoyl-CoA + oxidized [electron-transfer flavoprotein] + H(+) = (2E)-hexenoyl-CoA + reduced [electron-transfer flavoprotein]</text>
        <dbReference type="Rhea" id="RHEA:43464"/>
        <dbReference type="Rhea" id="RHEA-COMP:10685"/>
        <dbReference type="Rhea" id="RHEA-COMP:10686"/>
        <dbReference type="ChEBI" id="CHEBI:15378"/>
        <dbReference type="ChEBI" id="CHEBI:57692"/>
        <dbReference type="ChEBI" id="CHEBI:58307"/>
        <dbReference type="ChEBI" id="CHEBI:62077"/>
        <dbReference type="ChEBI" id="CHEBI:62620"/>
    </reaction>
</comment>
<keyword evidence="27" id="KW-1185">Reference proteome</keyword>
<evidence type="ECO:0000256" key="6">
    <source>
        <dbReference type="ARBA" id="ARBA00012046"/>
    </source>
</evidence>
<keyword evidence="12" id="KW-0496">Mitochondrion</keyword>
<dbReference type="SMART" id="SM00034">
    <property type="entry name" value="CLECT"/>
    <property type="match status" value="1"/>
</dbReference>
<dbReference type="GO" id="GO:0005739">
    <property type="term" value="C:mitochondrion"/>
    <property type="evidence" value="ECO:0007669"/>
    <property type="project" value="UniProtKB-SubCell"/>
</dbReference>
<evidence type="ECO:0000256" key="20">
    <source>
        <dbReference type="PIRSR" id="PIRSR634183-2"/>
    </source>
</evidence>
<feature type="binding site" evidence="21">
    <location>
        <begin position="533"/>
        <end position="535"/>
    </location>
    <ligand>
        <name>FAD</name>
        <dbReference type="ChEBI" id="CHEBI:57692"/>
    </ligand>
</feature>
<dbReference type="Gene3D" id="3.10.100.10">
    <property type="entry name" value="Mannose-Binding Protein A, subunit A"/>
    <property type="match status" value="1"/>
</dbReference>
<dbReference type="SUPFAM" id="SSF47203">
    <property type="entry name" value="Acyl-CoA dehydrogenase C-terminal domain-like"/>
    <property type="match status" value="1"/>
</dbReference>
<dbReference type="Pfam" id="PF00059">
    <property type="entry name" value="Lectin_C"/>
    <property type="match status" value="1"/>
</dbReference>
<evidence type="ECO:0000256" key="12">
    <source>
        <dbReference type="ARBA" id="ARBA00023128"/>
    </source>
</evidence>
<dbReference type="CDD" id="cd00037">
    <property type="entry name" value="CLECT"/>
    <property type="match status" value="1"/>
</dbReference>
<dbReference type="InterPro" id="IPR016186">
    <property type="entry name" value="C-type_lectin-like/link_sf"/>
</dbReference>
<dbReference type="Gene3D" id="1.10.540.10">
    <property type="entry name" value="Acyl-CoA dehydrogenase/oxidase, N-terminal domain"/>
    <property type="match status" value="1"/>
</dbReference>
<dbReference type="PROSITE" id="PS50041">
    <property type="entry name" value="C_TYPE_LECTIN_2"/>
    <property type="match status" value="1"/>
</dbReference>
<comment type="catalytic activity">
    <reaction evidence="15">
        <text>butanoyl-CoA + oxidized [electron-transfer flavoprotein] + H(+) = (2E)-butenoyl-CoA + reduced [electron-transfer flavoprotein]</text>
        <dbReference type="Rhea" id="RHEA:24004"/>
        <dbReference type="Rhea" id="RHEA-COMP:10685"/>
        <dbReference type="Rhea" id="RHEA-COMP:10686"/>
        <dbReference type="ChEBI" id="CHEBI:15378"/>
        <dbReference type="ChEBI" id="CHEBI:57332"/>
        <dbReference type="ChEBI" id="CHEBI:57371"/>
        <dbReference type="ChEBI" id="CHEBI:57692"/>
        <dbReference type="ChEBI" id="CHEBI:58307"/>
        <dbReference type="EC" id="1.3.8.1"/>
    </reaction>
</comment>
<dbReference type="Gene3D" id="2.40.110.10">
    <property type="entry name" value="Butyryl-CoA Dehydrogenase, subunit A, domain 2"/>
    <property type="match status" value="1"/>
</dbReference>
<evidence type="ECO:0000256" key="18">
    <source>
        <dbReference type="ARBA" id="ARBA00052875"/>
    </source>
</evidence>
<feature type="binding site" evidence="20">
    <location>
        <position position="660"/>
    </location>
    <ligand>
        <name>substrate</name>
    </ligand>
</feature>
<dbReference type="EC" id="1.3.8.1" evidence="6"/>
<comment type="cofactor">
    <cofactor evidence="1 21">
        <name>FAD</name>
        <dbReference type="ChEBI" id="CHEBI:57692"/>
    </cofactor>
</comment>
<dbReference type="OrthoDB" id="9988775at2759"/>
<dbReference type="CDD" id="cd01156">
    <property type="entry name" value="IVD"/>
    <property type="match status" value="1"/>
</dbReference>
<feature type="binding site" evidence="20">
    <location>
        <begin position="667"/>
        <end position="670"/>
    </location>
    <ligand>
        <name>substrate</name>
    </ligand>
</feature>
<evidence type="ECO:0000256" key="16">
    <source>
        <dbReference type="ARBA" id="ARBA00048345"/>
    </source>
</evidence>
<feature type="binding site" evidence="21">
    <location>
        <begin position="763"/>
        <end position="767"/>
    </location>
    <ligand>
        <name>FAD</name>
        <dbReference type="ChEBI" id="CHEBI:57692"/>
    </ligand>
</feature>
<dbReference type="SUPFAM" id="SSF56436">
    <property type="entry name" value="C-type lectin-like"/>
    <property type="match status" value="1"/>
</dbReference>
<evidence type="ECO:0000256" key="8">
    <source>
        <dbReference type="ARBA" id="ARBA00022630"/>
    </source>
</evidence>
<evidence type="ECO:0000256" key="4">
    <source>
        <dbReference type="ARBA" id="ARBA00009347"/>
    </source>
</evidence>
<evidence type="ECO:0000256" key="14">
    <source>
        <dbReference type="ARBA" id="ARBA00045583"/>
    </source>
</evidence>
<dbReference type="InterPro" id="IPR006089">
    <property type="entry name" value="Acyl-CoA_DH_CS"/>
</dbReference>
<feature type="binding site" evidence="21">
    <location>
        <position position="695"/>
    </location>
    <ligand>
        <name>FAD</name>
        <dbReference type="ChEBI" id="CHEBI:57692"/>
    </ligand>
</feature>
<evidence type="ECO:0000256" key="1">
    <source>
        <dbReference type="ARBA" id="ARBA00001974"/>
    </source>
</evidence>
<evidence type="ECO:0000256" key="24">
    <source>
        <dbReference type="SAM" id="Phobius"/>
    </source>
</evidence>
<feature type="binding site" evidence="21">
    <location>
        <begin position="792"/>
        <end position="794"/>
    </location>
    <ligand>
        <name>FAD</name>
        <dbReference type="ChEBI" id="CHEBI:57692"/>
    </ligand>
</feature>
<evidence type="ECO:0000256" key="2">
    <source>
        <dbReference type="ARBA" id="ARBA00004173"/>
    </source>
</evidence>
<comment type="catalytic activity">
    <reaction evidence="18">
        <text>3-methylbutanoyl-CoA + oxidized [electron-transfer flavoprotein] + H(+) = 3-methylbut-2-enoyl-CoA + reduced [electron-transfer flavoprotein]</text>
        <dbReference type="Rhea" id="RHEA:12276"/>
        <dbReference type="Rhea" id="RHEA-COMP:10685"/>
        <dbReference type="Rhea" id="RHEA-COMP:10686"/>
        <dbReference type="ChEBI" id="CHEBI:15378"/>
        <dbReference type="ChEBI" id="CHEBI:57344"/>
        <dbReference type="ChEBI" id="CHEBI:57345"/>
        <dbReference type="ChEBI" id="CHEBI:57692"/>
        <dbReference type="ChEBI" id="CHEBI:58307"/>
        <dbReference type="EC" id="1.3.8.4"/>
    </reaction>
</comment>
<comment type="function">
    <text evidence="14">Catalyzes the conversion of isovaleryl-CoA/3-methylbutanoyl-CoA to 3-methylbut-2-enoyl-CoA as an intermediate step in the leucine (Leu) catabolic pathway. To a lesser extent, is also able to catalyze the oxidation of other saturated short-chain acyl-CoA thioesters as pentanoyl-CoA, hexenoyl-CoA and butenoyl-CoA.</text>
</comment>
<dbReference type="InterPro" id="IPR001304">
    <property type="entry name" value="C-type_lectin-like"/>
</dbReference>
<keyword evidence="24" id="KW-0812">Transmembrane</keyword>
<evidence type="ECO:0000256" key="19">
    <source>
        <dbReference type="PIRSR" id="PIRSR634183-1"/>
    </source>
</evidence>
<comment type="pathway">
    <text evidence="3">Amino-acid degradation; L-leucine degradation; (S)-3-hydroxy-3-methylglutaryl-CoA from 3-isovaleryl-CoA: step 1/3.</text>
</comment>
<evidence type="ECO:0000256" key="10">
    <source>
        <dbReference type="ARBA" id="ARBA00022946"/>
    </source>
</evidence>
<evidence type="ECO:0000313" key="26">
    <source>
        <dbReference type="EMBL" id="CAH1246025.1"/>
    </source>
</evidence>
<protein>
    <recommendedName>
        <fullName evidence="7">Isovaleryl-CoA dehydrogenase, mitochondrial</fullName>
        <ecNumber evidence="6">1.3.8.1</ecNumber>
        <ecNumber evidence="5">1.3.8.4</ecNumber>
    </recommendedName>
    <alternativeName>
        <fullName evidence="13">Butyryl-CoA dehydrogenase</fullName>
    </alternativeName>
</protein>
<dbReference type="Pfam" id="PF02771">
    <property type="entry name" value="Acyl-CoA_dh_N"/>
    <property type="match status" value="1"/>
</dbReference>
<keyword evidence="8" id="KW-0285">Flavoprotein</keyword>
<keyword evidence="10" id="KW-0809">Transit peptide</keyword>
<reference evidence="26" key="1">
    <citation type="submission" date="2022-01" db="EMBL/GenBank/DDBJ databases">
        <authorList>
            <person name="Braso-Vives M."/>
        </authorList>
    </citation>
    <scope>NUCLEOTIDE SEQUENCE</scope>
</reference>
<name>A0A8J9Z2L9_BRALA</name>
<accession>A0A8J9Z2L9</accession>
<dbReference type="PROSITE" id="PS00073">
    <property type="entry name" value="ACYL_COA_DH_2"/>
    <property type="match status" value="1"/>
</dbReference>
<evidence type="ECO:0000256" key="5">
    <source>
        <dbReference type="ARBA" id="ARBA00012044"/>
    </source>
</evidence>
<dbReference type="FunFam" id="1.10.540.10:FF:000007">
    <property type="entry name" value="Isovaleryl-CoA dehydrogenase, mitochondrial"/>
    <property type="match status" value="1"/>
</dbReference>
<feature type="binding site" evidence="21">
    <location>
        <position position="706"/>
    </location>
    <ligand>
        <name>FAD</name>
        <dbReference type="ChEBI" id="CHEBI:57692"/>
    </ligand>
</feature>
<feature type="coiled-coil region" evidence="22">
    <location>
        <begin position="135"/>
        <end position="172"/>
    </location>
</feature>
<feature type="binding site" evidence="20">
    <location>
        <begin position="790"/>
        <end position="791"/>
    </location>
    <ligand>
        <name>substrate</name>
    </ligand>
</feature>
<dbReference type="FunFam" id="1.20.140.10:FF:000003">
    <property type="entry name" value="isovaleryl-CoA dehydrogenase, mitochondrial"/>
    <property type="match status" value="1"/>
</dbReference>
<dbReference type="Pfam" id="PF02770">
    <property type="entry name" value="Acyl-CoA_dh_M"/>
    <property type="match status" value="1"/>
</dbReference>
<dbReference type="InterPro" id="IPR013786">
    <property type="entry name" value="AcylCoA_DH/ox_N"/>
</dbReference>
<keyword evidence="24" id="KW-1133">Transmembrane helix</keyword>
<sequence>MYAHTEPVRSPFSGPGSDQTSGPPPEPPPVHQSGSRGRVRHDNGASDKLEEEQGASSHTYMYEEAEAVKGYATYTSADRTYPGRAGARRALCSFIRSHHSCMTAGIAVLISLLAAGLAPLALINKEEISQLSTAVDALKRDQDDMSTTVDALKREQDDKRQLSATVDALQCDQDDMRQLSTTVDALKRDQDDMSTTVAALKRDQDDIRQLSTTVDALKLNQDDISTTVDALKRDQDVIRQLSTTVDALKGDLGKEQSRIAALEQRLNEINTTPEYTMWRGTCYKAFNTKKTFSGAKASCGDDRGTLAMPRDAETNAFLIFLYKSVSNNQPFWFGLHDQRKEGDFEWLDGSALGTYRPWGLAEPNNILNQDCVRYSAILHWKDKWADLREAVFRFSQEELAPLADDIDKTNDFPGIREFWKKLGDMGLLGMTAPTEYGGTGMGYLDHCLAMEEISRASGAIGLSYGAHSNLCVNQLVRNGNEEQKAKYLPKLISGEHFGALAMSEANAGSDVVSMRTKAEKHGDYYVLNGTKFWITNGPDADTLVVYAKTEPHVDKPQHGVTAFIVERGMEGFSTSPKLDKLGMRGSNTCELVFEDCKVPASNILGGLNKGIYVLFSGLDIERALGGAGCLGFENGYLTSVREIKGSGTSNVLGQINKGIYVLFSGLDIERCFLAAGPLGVMQSVLDVTVPYLHTRDAFGQKIGTFQMMQGKMADMYTQLSVCRSYVYNVARALDRGCIIPKDCAGAILYAAECATKVALDGIQCLGGNGYVNDYPTGRFLRDAKLYEIGAGTSEVRRLIIGRAFNAEYGVSDREQQKPKKTEQQTAAQ</sequence>
<keyword evidence="24" id="KW-0472">Membrane</keyword>
<dbReference type="InterPro" id="IPR037069">
    <property type="entry name" value="AcylCoA_DH/ox_N_sf"/>
</dbReference>
<feature type="active site" description="Proton acceptor" evidence="19">
    <location>
        <position position="669"/>
    </location>
</feature>
<dbReference type="PANTHER" id="PTHR43884:SF12">
    <property type="entry name" value="ISOVALERYL-COA DEHYDROGENASE, MITOCHONDRIAL-RELATED"/>
    <property type="match status" value="1"/>
</dbReference>
<comment type="similarity">
    <text evidence="4">Belongs to the acyl-CoA dehydrogenase family.</text>
</comment>
<dbReference type="InterPro" id="IPR006091">
    <property type="entry name" value="Acyl-CoA_Oxase/DH_mid-dom"/>
</dbReference>
<dbReference type="GO" id="GO:0006552">
    <property type="term" value="P:L-leucine catabolic process"/>
    <property type="evidence" value="ECO:0007669"/>
    <property type="project" value="UniProtKB-UniPathway"/>
</dbReference>
<comment type="subcellular location">
    <subcellularLocation>
        <location evidence="2">Mitochondrion</location>
    </subcellularLocation>
</comment>
<organism evidence="26 27">
    <name type="scientific">Branchiostoma lanceolatum</name>
    <name type="common">Common lancelet</name>
    <name type="synonym">Amphioxus lanceolatum</name>
    <dbReference type="NCBI Taxonomy" id="7740"/>
    <lineage>
        <taxon>Eukaryota</taxon>
        <taxon>Metazoa</taxon>
        <taxon>Chordata</taxon>
        <taxon>Cephalochordata</taxon>
        <taxon>Leptocardii</taxon>
        <taxon>Amphioxiformes</taxon>
        <taxon>Branchiostomatidae</taxon>
        <taxon>Branchiostoma</taxon>
    </lineage>
</organism>
<keyword evidence="11" id="KW-0560">Oxidoreductase</keyword>
<feature type="coiled-coil region" evidence="22">
    <location>
        <begin position="245"/>
        <end position="272"/>
    </location>
</feature>
<keyword evidence="9 21" id="KW-0274">FAD</keyword>
<dbReference type="InterPro" id="IPR009075">
    <property type="entry name" value="AcylCo_DH/oxidase_C"/>
</dbReference>
<evidence type="ECO:0000256" key="17">
    <source>
        <dbReference type="ARBA" id="ARBA00048375"/>
    </source>
</evidence>
<gene>
    <name evidence="26" type="primary">IVD</name>
    <name evidence="26" type="ORF">BLAG_LOCUS8181</name>
</gene>
<dbReference type="EC" id="1.3.8.4" evidence="5"/>
<evidence type="ECO:0000256" key="13">
    <source>
        <dbReference type="ARBA" id="ARBA00031895"/>
    </source>
</evidence>
<dbReference type="Gene3D" id="1.20.140.10">
    <property type="entry name" value="Butyryl-CoA Dehydrogenase, subunit A, domain 3"/>
    <property type="match status" value="1"/>
</dbReference>
<dbReference type="InterPro" id="IPR046373">
    <property type="entry name" value="Acyl-CoA_Oxase/DH_mid-dom_sf"/>
</dbReference>
<dbReference type="PROSITE" id="PS00072">
    <property type="entry name" value="ACYL_COA_DH_1"/>
    <property type="match status" value="1"/>
</dbReference>
<keyword evidence="22" id="KW-0175">Coiled coil</keyword>